<evidence type="ECO:0000313" key="2">
    <source>
        <dbReference type="Proteomes" id="UP000013909"/>
    </source>
</evidence>
<keyword evidence="2" id="KW-1185">Reference proteome</keyword>
<organism evidence="1 2">
    <name type="scientific">Lunatimonas lonarensis</name>
    <dbReference type="NCBI Taxonomy" id="1232681"/>
    <lineage>
        <taxon>Bacteria</taxon>
        <taxon>Pseudomonadati</taxon>
        <taxon>Bacteroidota</taxon>
        <taxon>Cytophagia</taxon>
        <taxon>Cytophagales</taxon>
        <taxon>Cyclobacteriaceae</taxon>
    </lineage>
</organism>
<proteinExistence type="predicted"/>
<dbReference type="Proteomes" id="UP000013909">
    <property type="component" value="Unassembled WGS sequence"/>
</dbReference>
<dbReference type="EMBL" id="AQHR01000043">
    <property type="protein sequence ID" value="EON78043.1"/>
    <property type="molecule type" value="Genomic_DNA"/>
</dbReference>
<reference evidence="1 2" key="1">
    <citation type="submission" date="2013-02" db="EMBL/GenBank/DDBJ databases">
        <title>A novel strain isolated from Lonar lake, Maharashtra, India.</title>
        <authorList>
            <person name="Singh A."/>
        </authorList>
    </citation>
    <scope>NUCLEOTIDE SEQUENCE [LARGE SCALE GENOMIC DNA]</scope>
    <source>
        <strain evidence="1 2">AK24</strain>
    </source>
</reference>
<accession>R7ZVI9</accession>
<comment type="caution">
    <text evidence="1">The sequence shown here is derived from an EMBL/GenBank/DDBJ whole genome shotgun (WGS) entry which is preliminary data.</text>
</comment>
<dbReference type="STRING" id="1232681.ADIS_1463"/>
<gene>
    <name evidence="1" type="ORF">ADIS_1463</name>
</gene>
<dbReference type="AlphaFoldDB" id="R7ZVI9"/>
<name>R7ZVI9_9BACT</name>
<protein>
    <submittedName>
        <fullName evidence="1">Uncharacterized protein</fullName>
    </submittedName>
</protein>
<evidence type="ECO:0000313" key="1">
    <source>
        <dbReference type="EMBL" id="EON78043.1"/>
    </source>
</evidence>
<sequence>MIFVFIMNKNTISNYKFLYSQSINKINQIQYENENLKKNLFINFQFDKSIIELGIL</sequence>